<dbReference type="Pfam" id="PF07589">
    <property type="entry name" value="PEP-CTERM"/>
    <property type="match status" value="1"/>
</dbReference>
<dbReference type="InterPro" id="IPR013424">
    <property type="entry name" value="Ice-binding_C"/>
</dbReference>
<gene>
    <name evidence="3" type="ORF">ACG04Q_10880</name>
</gene>
<organism evidence="3 4">
    <name type="scientific">Pelomonas lactea</name>
    <dbReference type="NCBI Taxonomy" id="3299030"/>
    <lineage>
        <taxon>Bacteria</taxon>
        <taxon>Pseudomonadati</taxon>
        <taxon>Pseudomonadota</taxon>
        <taxon>Betaproteobacteria</taxon>
        <taxon>Burkholderiales</taxon>
        <taxon>Sphaerotilaceae</taxon>
        <taxon>Roseateles</taxon>
    </lineage>
</organism>
<dbReference type="Proteomes" id="UP001606302">
    <property type="component" value="Unassembled WGS sequence"/>
</dbReference>
<comment type="caution">
    <text evidence="3">The sequence shown here is derived from an EMBL/GenBank/DDBJ whole genome shotgun (WGS) entry which is preliminary data.</text>
</comment>
<evidence type="ECO:0000256" key="1">
    <source>
        <dbReference type="SAM" id="SignalP"/>
    </source>
</evidence>
<protein>
    <submittedName>
        <fullName evidence="3">PEP-CTERM sorting domain-containing protein</fullName>
    </submittedName>
</protein>
<feature type="chain" id="PRO_5045301565" evidence="1">
    <location>
        <begin position="29"/>
        <end position="287"/>
    </location>
</feature>
<sequence length="287" mass="30447">MGKKMHRSRIFKGLLVAGCAAASLGVHAVPVPGVWVDAKPGGNGSLTQGGGDWYRSATIDLLDKYGNQATSFGSLADGSLHSMSFSTPNQPASCNWKLGTGPCNPSAATSSVTFRDKLVFDGSKLKEPGVIKWKFTIDGSEDDGPGGYSRSNAWAQFGASIGLTASNLNWHYVQNGDTIAGEIMMPGGPESTLELWVTAGLATYAYHGGSADYSHTARFSWDLPAGLTYWSQSGVFMADHPPVPSVPEPSSLALVSAGLLAICFRVRRTKQVQRPERNATVAHVARR</sequence>
<reference evidence="3 4" key="1">
    <citation type="submission" date="2024-08" db="EMBL/GenBank/DDBJ databases">
        <authorList>
            <person name="Lu H."/>
        </authorList>
    </citation>
    <scope>NUCLEOTIDE SEQUENCE [LARGE SCALE GENOMIC DNA]</scope>
    <source>
        <strain evidence="3 4">DXS20W</strain>
    </source>
</reference>
<keyword evidence="1" id="KW-0732">Signal</keyword>
<feature type="domain" description="Ice-binding protein C-terminal" evidence="2">
    <location>
        <begin position="245"/>
        <end position="268"/>
    </location>
</feature>
<feature type="signal peptide" evidence="1">
    <location>
        <begin position="1"/>
        <end position="28"/>
    </location>
</feature>
<evidence type="ECO:0000259" key="2">
    <source>
        <dbReference type="Pfam" id="PF07589"/>
    </source>
</evidence>
<proteinExistence type="predicted"/>
<dbReference type="NCBIfam" id="TIGR02595">
    <property type="entry name" value="PEP_CTERM"/>
    <property type="match status" value="1"/>
</dbReference>
<accession>A0ABW7GJT3</accession>
<evidence type="ECO:0000313" key="4">
    <source>
        <dbReference type="Proteomes" id="UP001606302"/>
    </source>
</evidence>
<evidence type="ECO:0000313" key="3">
    <source>
        <dbReference type="EMBL" id="MFG6462075.1"/>
    </source>
</evidence>
<keyword evidence="4" id="KW-1185">Reference proteome</keyword>
<dbReference type="EMBL" id="JBIGHX010000003">
    <property type="protein sequence ID" value="MFG6462075.1"/>
    <property type="molecule type" value="Genomic_DNA"/>
</dbReference>
<name>A0ABW7GJT3_9BURK</name>